<evidence type="ECO:0000313" key="4">
    <source>
        <dbReference type="Proteomes" id="UP000030226"/>
    </source>
</evidence>
<keyword evidence="4" id="KW-1185">Reference proteome</keyword>
<keyword evidence="1" id="KW-0378">Hydrolase</keyword>
<organism evidence="3 4">
    <name type="scientific">Pseudomonas phage vB_PaeS_PAO1_Ab18</name>
    <dbReference type="NCBI Taxonomy" id="1548905"/>
    <lineage>
        <taxon>Viruses</taxon>
        <taxon>Duplodnaviria</taxon>
        <taxon>Heunggongvirae</taxon>
        <taxon>Uroviricota</taxon>
        <taxon>Caudoviricetes</taxon>
        <taxon>Mesyanzhinovviridae</taxon>
        <taxon>Bradleyvirinae</taxon>
        <taxon>Abidjanvirus</taxon>
        <taxon>Abidjanvirus Ab18</taxon>
        <taxon>Pseudomonas virus Ab18</taxon>
    </lineage>
</organism>
<dbReference type="InterPro" id="IPR027417">
    <property type="entry name" value="P-loop_NTPase"/>
</dbReference>
<dbReference type="CDD" id="cd18793">
    <property type="entry name" value="SF2_C_SNF"/>
    <property type="match status" value="1"/>
</dbReference>
<dbReference type="GO" id="GO:0006281">
    <property type="term" value="P:DNA repair"/>
    <property type="evidence" value="ECO:0007669"/>
    <property type="project" value="TreeGrafter"/>
</dbReference>
<name>A0A0A1IVR2_9CAUD</name>
<accession>A0A0A1IVR2</accession>
<keyword evidence="3" id="KW-0347">Helicase</keyword>
<dbReference type="GO" id="GO:0031297">
    <property type="term" value="P:replication fork processing"/>
    <property type="evidence" value="ECO:0007669"/>
    <property type="project" value="TreeGrafter"/>
</dbReference>
<dbReference type="PROSITE" id="PS51194">
    <property type="entry name" value="HELICASE_CTER"/>
    <property type="match status" value="1"/>
</dbReference>
<evidence type="ECO:0000313" key="3">
    <source>
        <dbReference type="EMBL" id="CEF89640.1"/>
    </source>
</evidence>
<dbReference type="GO" id="GO:0004386">
    <property type="term" value="F:helicase activity"/>
    <property type="evidence" value="ECO:0007669"/>
    <property type="project" value="UniProtKB-KW"/>
</dbReference>
<dbReference type="Gene3D" id="3.40.50.300">
    <property type="entry name" value="P-loop containing nucleotide triphosphate hydrolases"/>
    <property type="match status" value="1"/>
</dbReference>
<keyword evidence="3" id="KW-0067">ATP-binding</keyword>
<dbReference type="PANTHER" id="PTHR45766">
    <property type="entry name" value="DNA ANNEALING HELICASE AND ENDONUCLEASE ZRANB3 FAMILY MEMBER"/>
    <property type="match status" value="1"/>
</dbReference>
<dbReference type="PANTHER" id="PTHR45766:SF6">
    <property type="entry name" value="SWI_SNF-RELATED MATRIX-ASSOCIATED ACTIN-DEPENDENT REGULATOR OF CHROMATIN SUBFAMILY A-LIKE PROTEIN 1"/>
    <property type="match status" value="1"/>
</dbReference>
<dbReference type="InterPro" id="IPR038718">
    <property type="entry name" value="SNF2-like_sf"/>
</dbReference>
<dbReference type="SMART" id="SM00490">
    <property type="entry name" value="HELICc"/>
    <property type="match status" value="1"/>
</dbReference>
<dbReference type="SUPFAM" id="SSF52540">
    <property type="entry name" value="P-loop containing nucleoside triphosphate hydrolases"/>
    <property type="match status" value="2"/>
</dbReference>
<dbReference type="GO" id="GO:0005524">
    <property type="term" value="F:ATP binding"/>
    <property type="evidence" value="ECO:0007669"/>
    <property type="project" value="InterPro"/>
</dbReference>
<sequence length="524" mass="58905">MKEYVPKTKPFRHQAEEFEVSKDLPARAIFWEQGTGKSKITIDTAGHLYASGKIDCVVVVAPSGVHLNWVTDEIPTHMPDWIREELLTHVYSTDRAATKAHQAACERLVSHKGLAFLAITYDSIKTQRAKELLWALLQNRKVLYVADESQRIKTPKAERTQVAVKSAQYAPFRRILSGTPIAQGPFDVFSQVQFLDGDFWKRHELAPFTVFKSHFGIWKKQKTSGGRQFDMLVSYRRLGELNDILGSISSRVTKEDVLDLPPKLYSRRYFEMTSEQRRIYDSLKNEFMALMAGTGPCSNCDGTGRVEYEGFEGECPTCEGTGTALGGMVSAQLAIVRLLRLQQVLCGYVPVDTFEEGKEPELVELEGGNPRLALLADIVEDLPHQFIVFARFRRDIDLIMRKMAELKIEAVRYDGALDEDGRAASKKAFQEGRAQAFVANPAVASEGLTLVGAKTVVYYNNSFKLTERLQSEDRAHRIGQTDPVSYIDLACPGTVDISVIDALRNKFDVASQITGDRLKEWLHE</sequence>
<dbReference type="InterPro" id="IPR000330">
    <property type="entry name" value="SNF2_N"/>
</dbReference>
<dbReference type="Pfam" id="PF00271">
    <property type="entry name" value="Helicase_C"/>
    <property type="match status" value="1"/>
</dbReference>
<protein>
    <submittedName>
        <fullName evidence="3">Putative DNA helicase</fullName>
    </submittedName>
</protein>
<evidence type="ECO:0000256" key="1">
    <source>
        <dbReference type="ARBA" id="ARBA00022801"/>
    </source>
</evidence>
<dbReference type="EMBL" id="LN610577">
    <property type="protein sequence ID" value="CEF89640.1"/>
    <property type="molecule type" value="Genomic_DNA"/>
</dbReference>
<proteinExistence type="predicted"/>
<reference evidence="3 4" key="1">
    <citation type="journal article" date="2015" name="PLoS ONE">
        <title>Investigation of a Large Collection of Pseudomonas aeruginosa Bacteriophages Collected from a Single Environmental Source in Abidjan, Cote d'Ivoire.</title>
        <authorList>
            <person name="Essoh C."/>
            <person name="Latino L."/>
            <person name="Midoux C."/>
            <person name="Blouin Y."/>
            <person name="Loukou G."/>
            <person name="Nguetta S.P."/>
            <person name="Lathro S."/>
            <person name="Cablanmian A."/>
            <person name="Kouassi A.K."/>
            <person name="Vergnaud G."/>
            <person name="Pourcel C."/>
        </authorList>
    </citation>
    <scope>NUCLEOTIDE SEQUENCE [LARGE SCALE GENOMIC DNA]</scope>
    <source>
        <strain evidence="3">Ab18</strain>
    </source>
</reference>
<dbReference type="InterPro" id="IPR049730">
    <property type="entry name" value="SNF2/RAD54-like_C"/>
</dbReference>
<dbReference type="Proteomes" id="UP000030226">
    <property type="component" value="Segment"/>
</dbReference>
<dbReference type="GO" id="GO:0016787">
    <property type="term" value="F:hydrolase activity"/>
    <property type="evidence" value="ECO:0007669"/>
    <property type="project" value="UniProtKB-KW"/>
</dbReference>
<dbReference type="GeneID" id="23680062"/>
<keyword evidence="3" id="KW-0547">Nucleotide-binding</keyword>
<dbReference type="Gene3D" id="3.40.50.10810">
    <property type="entry name" value="Tandem AAA-ATPase domain"/>
    <property type="match status" value="1"/>
</dbReference>
<feature type="domain" description="Helicase C-terminal" evidence="2">
    <location>
        <begin position="374"/>
        <end position="524"/>
    </location>
</feature>
<dbReference type="RefSeq" id="YP_009125104.1">
    <property type="nucleotide sequence ID" value="NC_026594.1"/>
</dbReference>
<dbReference type="InterPro" id="IPR001650">
    <property type="entry name" value="Helicase_C-like"/>
</dbReference>
<gene>
    <name evidence="3" type="primary">ORF01</name>
</gene>
<dbReference type="OrthoDB" id="2514at10239"/>
<evidence type="ECO:0000259" key="2">
    <source>
        <dbReference type="PROSITE" id="PS51194"/>
    </source>
</evidence>
<dbReference type="KEGG" id="vg:23680062"/>
<dbReference type="Pfam" id="PF00176">
    <property type="entry name" value="SNF2-rel_dom"/>
    <property type="match status" value="1"/>
</dbReference>